<dbReference type="EMBL" id="JACBKZ010000004">
    <property type="protein sequence ID" value="KAF5951747.1"/>
    <property type="molecule type" value="Genomic_DNA"/>
</dbReference>
<dbReference type="GO" id="GO:0004252">
    <property type="term" value="F:serine-type endopeptidase activity"/>
    <property type="evidence" value="ECO:0007669"/>
    <property type="project" value="UniProtKB-UniRule"/>
</dbReference>
<evidence type="ECO:0000256" key="2">
    <source>
        <dbReference type="ARBA" id="ARBA00011073"/>
    </source>
</evidence>
<sequence length="1346" mass="149092">MSAAIVADDRRTYIIHVDKSAMPSPFPDHHSWYMSTLSSLSSPNGVLPTHLYTYNHVLDGFSAVLSQSQLDQLEKMPGHVATYPETFGKHQTTHSPKFLGLEPNVGLWPAANFGDDMIVGVIDSGIWPESESFRDDEMPPVPERWRGSCESGVEFNSSNCNRKLIGARSFSKGMKEAGLNISKTYDYDSPRDFFGHGTHTSSTAAGSPVQDASYFNYAKGTAIGMAPKARLAMYKVIFFNYTYEAAASDTIAGMDQAIADGVDIMSLSLVFKETAFEQNPIAVAAFTAMEKGIIVVCAAGNRGPHGFTILNGAPWIATIGAGTIDRDYAAEVTLGDYGDLTVSGKSIYPLDLLVSRVPIYFGHGNRSKEICDDYSLDPKDVAGKYVFCDFSKAFGFNTFETDRAGAAGAIFSTDSAMFLYPSDFNNPYVAVIQEVGNSIKDYLIKAKNTTVSIKFQQTVLGTKPAPIVANFSSRGPDRKSPWILKPDILAPGVNILAAYAPNRGIAPIGDYDDYLLSDFALLSGTSMACPHVAGISALLKAVHRDWSPAAIRSALMTTAYVIDNTNGTIIDMTTGVAGTPLDYGSGHVDPVKAIDPGLVYDLEAQDYINYLCGMNYTNQQIKIITKRSNFSCDQASLDLNYPSFMILLNNTNTTSYTFKRVLTSVVNSSSVYRAVVNAPSGMKVVVEPPTIAFDGKYSTAKFSMTVEVDAGVGDVRIQSDSIVNYGYLSWNEVKGKHVAFGNRGLLAGYDAKPLGTGLGRDRVKFNKMKPPSFQGGLEPLKAEAWVLETKKLFEVFPCSEAHKVLLATFTLQEEARRVSETAMVTEFEQLKQGTISVAEYESKFTELARYAPHMVDTDYKKARKFEGRLNVEILDRINVLKLLKYVDVLDRTIMAEANVTALQQTKTPVTEWRGKRRGFNFKKGRNNSLNKKQNTGCGKVGHMVKDCPSTSQGNSKAAASAAASTVTPKPNPKATGNEPLRQGQVFALVPGDVQNTETIVSANVDSIPIVREFPDVFPDDLPGDLIDKEIEFTVEVLLGTQPVSKAPYRMSPTELKELKIQLQELLDKKFIKPSTSPWGAPVLFVKKKDDSLRLYINYRELNKGAQVFSKIYLRSGYHQLKVKTEDIEKTTFRTSKDGISVDPQKIEAVVNWPRPTNVTKVQSFLGLAGYYRRFVKDFSKIALPLTQLTQKGISFDWTDQRESTFQELKTRLVTAPNGKVIEYASRQLRPYEKNYPTHDLKLAAVVFALKIWRHYLYGATCEVYTDHKSLKYFFTQKELNMRQRRWLELIKDYDLQILYHPGKANTFADALSRKSVGNLACLLTGQKELLRDLKKFEVEIVLREQG</sequence>
<dbReference type="PRINTS" id="PR00723">
    <property type="entry name" value="SUBTILISIN"/>
</dbReference>
<keyword evidence="13" id="KW-0325">Glycoprotein</keyword>
<evidence type="ECO:0008006" key="24">
    <source>
        <dbReference type="Google" id="ProtNLM"/>
    </source>
</evidence>
<evidence type="ECO:0000259" key="18">
    <source>
        <dbReference type="Pfam" id="PF03732"/>
    </source>
</evidence>
<dbReference type="InterPro" id="IPR045051">
    <property type="entry name" value="SBT"/>
</dbReference>
<organism evidence="22 23">
    <name type="scientific">Camellia sinensis</name>
    <name type="common">Tea plant</name>
    <name type="synonym">Thea sinensis</name>
    <dbReference type="NCBI Taxonomy" id="4442"/>
    <lineage>
        <taxon>Eukaryota</taxon>
        <taxon>Viridiplantae</taxon>
        <taxon>Streptophyta</taxon>
        <taxon>Embryophyta</taxon>
        <taxon>Tracheophyta</taxon>
        <taxon>Spermatophyta</taxon>
        <taxon>Magnoliopsida</taxon>
        <taxon>eudicotyledons</taxon>
        <taxon>Gunneridae</taxon>
        <taxon>Pentapetalae</taxon>
        <taxon>asterids</taxon>
        <taxon>Ericales</taxon>
        <taxon>Theaceae</taxon>
        <taxon>Camellia</taxon>
    </lineage>
</organism>
<dbReference type="Pfam" id="PF00082">
    <property type="entry name" value="Peptidase_S8"/>
    <property type="match status" value="1"/>
</dbReference>
<evidence type="ECO:0000256" key="6">
    <source>
        <dbReference type="ARBA" id="ARBA00022695"/>
    </source>
</evidence>
<dbReference type="InterPro" id="IPR043502">
    <property type="entry name" value="DNA/RNA_pol_sf"/>
</dbReference>
<dbReference type="Gene3D" id="3.30.70.270">
    <property type="match status" value="1"/>
</dbReference>
<keyword evidence="11 15" id="KW-0720">Serine protease</keyword>
<feature type="active site" description="Charge relay system" evidence="14 15">
    <location>
        <position position="123"/>
    </location>
</feature>
<comment type="subcellular location">
    <subcellularLocation>
        <location evidence="1">Secreted</location>
    </subcellularLocation>
</comment>
<dbReference type="CDD" id="cd01647">
    <property type="entry name" value="RT_LTR"/>
    <property type="match status" value="1"/>
</dbReference>
<keyword evidence="7" id="KW-0540">Nuclease</keyword>
<evidence type="ECO:0000256" key="1">
    <source>
        <dbReference type="ARBA" id="ARBA00004613"/>
    </source>
</evidence>
<dbReference type="InterPro" id="IPR043128">
    <property type="entry name" value="Rev_trsase/Diguanyl_cyclase"/>
</dbReference>
<dbReference type="FunFam" id="3.30.70.270:FF:000020">
    <property type="entry name" value="Transposon Tf2-6 polyprotein-like Protein"/>
    <property type="match status" value="1"/>
</dbReference>
<dbReference type="FunFam" id="3.40.50.200:FF:000006">
    <property type="entry name" value="Subtilisin-like protease SBT1.5"/>
    <property type="match status" value="1"/>
</dbReference>
<evidence type="ECO:0000256" key="3">
    <source>
        <dbReference type="ARBA" id="ARBA00022525"/>
    </source>
</evidence>
<evidence type="ECO:0000256" key="15">
    <source>
        <dbReference type="PROSITE-ProRule" id="PRU01240"/>
    </source>
</evidence>
<dbReference type="InterPro" id="IPR000209">
    <property type="entry name" value="Peptidase_S8/S53_dom"/>
</dbReference>
<dbReference type="GO" id="GO:0004519">
    <property type="term" value="F:endonuclease activity"/>
    <property type="evidence" value="ECO:0007669"/>
    <property type="project" value="UniProtKB-KW"/>
</dbReference>
<dbReference type="InterPro" id="IPR041373">
    <property type="entry name" value="RT_RNaseH"/>
</dbReference>
<dbReference type="InterPro" id="IPR034197">
    <property type="entry name" value="Peptidases_S8_3"/>
</dbReference>
<dbReference type="InterPro" id="IPR005162">
    <property type="entry name" value="Retrotrans_gag_dom"/>
</dbReference>
<feature type="active site" description="Charge relay system" evidence="14 15">
    <location>
        <position position="526"/>
    </location>
</feature>
<dbReference type="Gene3D" id="3.50.30.30">
    <property type="match status" value="1"/>
</dbReference>
<dbReference type="InterPro" id="IPR010259">
    <property type="entry name" value="S8pro/Inhibitor_I9"/>
</dbReference>
<evidence type="ECO:0000259" key="17">
    <source>
        <dbReference type="Pfam" id="PF00082"/>
    </source>
</evidence>
<dbReference type="Pfam" id="PF17917">
    <property type="entry name" value="RT_RNaseH"/>
    <property type="match status" value="1"/>
</dbReference>
<feature type="domain" description="Peptidase S8/S53" evidence="17">
    <location>
        <begin position="114"/>
        <end position="568"/>
    </location>
</feature>
<dbReference type="GO" id="GO:0005576">
    <property type="term" value="C:extracellular region"/>
    <property type="evidence" value="ECO:0007669"/>
    <property type="project" value="UniProtKB-SubCell"/>
</dbReference>
<proteinExistence type="inferred from homology"/>
<keyword evidence="6" id="KW-0548">Nucleotidyltransferase</keyword>
<evidence type="ECO:0000313" key="22">
    <source>
        <dbReference type="EMBL" id="KAF5951747.1"/>
    </source>
</evidence>
<gene>
    <name evidence="22" type="ORF">HYC85_009691</name>
</gene>
<evidence type="ECO:0000256" key="8">
    <source>
        <dbReference type="ARBA" id="ARBA00022729"/>
    </source>
</evidence>
<dbReference type="InterPro" id="IPR023828">
    <property type="entry name" value="Peptidase_S8_Ser-AS"/>
</dbReference>
<dbReference type="InterPro" id="IPR037045">
    <property type="entry name" value="S8pro/Inhibitor_I9_sf"/>
</dbReference>
<dbReference type="Gene3D" id="3.40.50.200">
    <property type="entry name" value="Peptidase S8/S53 domain"/>
    <property type="match status" value="1"/>
</dbReference>
<feature type="domain" description="Retrotransposon gag" evidence="18">
    <location>
        <begin position="821"/>
        <end position="865"/>
    </location>
</feature>
<reference evidence="23" key="1">
    <citation type="journal article" date="2020" name="Nat. Commun.">
        <title>Genome assembly of wild tea tree DASZ reveals pedigree and selection history of tea varieties.</title>
        <authorList>
            <person name="Zhang W."/>
            <person name="Zhang Y."/>
            <person name="Qiu H."/>
            <person name="Guo Y."/>
            <person name="Wan H."/>
            <person name="Zhang X."/>
            <person name="Scossa F."/>
            <person name="Alseekh S."/>
            <person name="Zhang Q."/>
            <person name="Wang P."/>
            <person name="Xu L."/>
            <person name="Schmidt M.H."/>
            <person name="Jia X."/>
            <person name="Li D."/>
            <person name="Zhu A."/>
            <person name="Guo F."/>
            <person name="Chen W."/>
            <person name="Ni D."/>
            <person name="Usadel B."/>
            <person name="Fernie A.R."/>
            <person name="Wen W."/>
        </authorList>
    </citation>
    <scope>NUCLEOTIDE SEQUENCE [LARGE SCALE GENOMIC DNA]</scope>
    <source>
        <strain evidence="23">cv. G240</strain>
    </source>
</reference>
<dbReference type="Pfam" id="PF05922">
    <property type="entry name" value="Inhibitor_I9"/>
    <property type="match status" value="1"/>
</dbReference>
<dbReference type="PROSITE" id="PS00138">
    <property type="entry name" value="SUBTILASE_SER"/>
    <property type="match status" value="1"/>
</dbReference>
<feature type="region of interest" description="Disordered" evidence="16">
    <location>
        <begin position="948"/>
        <end position="978"/>
    </location>
</feature>
<dbReference type="CDD" id="cd09274">
    <property type="entry name" value="RNase_HI_RT_Ty3"/>
    <property type="match status" value="1"/>
</dbReference>
<keyword evidence="3" id="KW-0964">Secreted</keyword>
<reference evidence="22 23" key="2">
    <citation type="submission" date="2020-07" db="EMBL/GenBank/DDBJ databases">
        <title>Genome assembly of wild tea tree DASZ reveals pedigree and selection history of tea varieties.</title>
        <authorList>
            <person name="Zhang W."/>
        </authorList>
    </citation>
    <scope>NUCLEOTIDE SEQUENCE [LARGE SCALE GENOMIC DNA]</scope>
    <source>
        <strain evidence="23">cv. G240</strain>
        <tissue evidence="22">Leaf</tissue>
    </source>
</reference>
<comment type="similarity">
    <text evidence="2 15">Belongs to the peptidase S8 family.</text>
</comment>
<keyword evidence="23" id="KW-1185">Reference proteome</keyword>
<dbReference type="Gene3D" id="3.10.10.10">
    <property type="entry name" value="HIV Type 1 Reverse Transcriptase, subunit A, domain 1"/>
    <property type="match status" value="1"/>
</dbReference>
<evidence type="ECO:0000256" key="9">
    <source>
        <dbReference type="ARBA" id="ARBA00022759"/>
    </source>
</evidence>
<evidence type="ECO:0000256" key="5">
    <source>
        <dbReference type="ARBA" id="ARBA00022679"/>
    </source>
</evidence>
<dbReference type="GO" id="GO:0003964">
    <property type="term" value="F:RNA-directed DNA polymerase activity"/>
    <property type="evidence" value="ECO:0007669"/>
    <property type="project" value="UniProtKB-KW"/>
</dbReference>
<dbReference type="Proteomes" id="UP000593564">
    <property type="component" value="Unassembled WGS sequence"/>
</dbReference>
<feature type="domain" description="Reverse transcriptase RNase H-like" evidence="21">
    <location>
        <begin position="1219"/>
        <end position="1293"/>
    </location>
</feature>
<dbReference type="GO" id="GO:0006508">
    <property type="term" value="P:proteolysis"/>
    <property type="evidence" value="ECO:0007669"/>
    <property type="project" value="UniProtKB-KW"/>
</dbReference>
<dbReference type="CDD" id="cd04852">
    <property type="entry name" value="Peptidases_S8_3"/>
    <property type="match status" value="1"/>
</dbReference>
<evidence type="ECO:0000259" key="21">
    <source>
        <dbReference type="Pfam" id="PF17917"/>
    </source>
</evidence>
<dbReference type="Pfam" id="PF17766">
    <property type="entry name" value="fn3_6"/>
    <property type="match status" value="1"/>
</dbReference>
<evidence type="ECO:0000256" key="12">
    <source>
        <dbReference type="ARBA" id="ARBA00022918"/>
    </source>
</evidence>
<accession>A0A7J7HH29</accession>
<dbReference type="Gene3D" id="3.30.70.80">
    <property type="entry name" value="Peptidase S8 propeptide/proteinase inhibitor I9"/>
    <property type="match status" value="1"/>
</dbReference>
<feature type="active site" description="Charge relay system" evidence="14 15">
    <location>
        <position position="196"/>
    </location>
</feature>
<keyword evidence="9" id="KW-0255">Endonuclease</keyword>
<dbReference type="SUPFAM" id="SSF56672">
    <property type="entry name" value="DNA/RNA polymerases"/>
    <property type="match status" value="1"/>
</dbReference>
<dbReference type="PROSITE" id="PS51892">
    <property type="entry name" value="SUBTILASE"/>
    <property type="match status" value="1"/>
</dbReference>
<evidence type="ECO:0000256" key="13">
    <source>
        <dbReference type="ARBA" id="ARBA00023180"/>
    </source>
</evidence>
<comment type="caution">
    <text evidence="22">The sequence shown here is derived from an EMBL/GenBank/DDBJ whole genome shotgun (WGS) entry which is preliminary data.</text>
</comment>
<dbReference type="InterPro" id="IPR015500">
    <property type="entry name" value="Peptidase_S8_subtilisin-rel"/>
</dbReference>
<keyword evidence="4 15" id="KW-0645">Protease</keyword>
<evidence type="ECO:0000256" key="14">
    <source>
        <dbReference type="PIRSR" id="PIRSR615500-1"/>
    </source>
</evidence>
<dbReference type="Pfam" id="PF03732">
    <property type="entry name" value="Retrotrans_gag"/>
    <property type="match status" value="1"/>
</dbReference>
<dbReference type="FunFam" id="3.30.70.80:FF:000003">
    <property type="entry name" value="Subtilisin-like protease SBT1.9"/>
    <property type="match status" value="1"/>
</dbReference>
<dbReference type="SUPFAM" id="SSF52743">
    <property type="entry name" value="Subtilisin-like"/>
    <property type="match status" value="1"/>
</dbReference>
<keyword evidence="8" id="KW-0732">Signal</keyword>
<evidence type="ECO:0000256" key="11">
    <source>
        <dbReference type="ARBA" id="ARBA00022825"/>
    </source>
</evidence>
<evidence type="ECO:0000256" key="7">
    <source>
        <dbReference type="ARBA" id="ARBA00022722"/>
    </source>
</evidence>
<keyword evidence="5" id="KW-0808">Transferase</keyword>
<dbReference type="InterPro" id="IPR036852">
    <property type="entry name" value="Peptidase_S8/S53_dom_sf"/>
</dbReference>
<dbReference type="InterPro" id="IPR041469">
    <property type="entry name" value="Subtilisin-like_FN3"/>
</dbReference>
<name>A0A7J7HH29_CAMSI</name>
<feature type="domain" description="Subtilisin-like protease fibronectin type-III" evidence="20">
    <location>
        <begin position="638"/>
        <end position="737"/>
    </location>
</feature>
<evidence type="ECO:0000256" key="10">
    <source>
        <dbReference type="ARBA" id="ARBA00022801"/>
    </source>
</evidence>
<evidence type="ECO:0000259" key="20">
    <source>
        <dbReference type="Pfam" id="PF17766"/>
    </source>
</evidence>
<protein>
    <recommendedName>
        <fullName evidence="24">Reverse transcriptase</fullName>
    </recommendedName>
</protein>
<dbReference type="CDD" id="cd02120">
    <property type="entry name" value="PA_subtilisin_like"/>
    <property type="match status" value="1"/>
</dbReference>
<keyword evidence="12" id="KW-0695">RNA-directed DNA polymerase</keyword>
<evidence type="ECO:0000256" key="16">
    <source>
        <dbReference type="SAM" id="MobiDB-lite"/>
    </source>
</evidence>
<evidence type="ECO:0000256" key="4">
    <source>
        <dbReference type="ARBA" id="ARBA00022670"/>
    </source>
</evidence>
<dbReference type="Gene3D" id="2.60.40.2310">
    <property type="match status" value="1"/>
</dbReference>
<evidence type="ECO:0000313" key="23">
    <source>
        <dbReference type="Proteomes" id="UP000593564"/>
    </source>
</evidence>
<feature type="domain" description="Inhibitor I9" evidence="19">
    <location>
        <begin position="12"/>
        <end position="86"/>
    </location>
</feature>
<evidence type="ECO:0000259" key="19">
    <source>
        <dbReference type="Pfam" id="PF05922"/>
    </source>
</evidence>
<keyword evidence="10 15" id="KW-0378">Hydrolase</keyword>
<dbReference type="PANTHER" id="PTHR10795">
    <property type="entry name" value="PROPROTEIN CONVERTASE SUBTILISIN/KEXIN"/>
    <property type="match status" value="1"/>
</dbReference>